<keyword evidence="1" id="KW-0812">Transmembrane</keyword>
<dbReference type="Proteomes" id="UP001596267">
    <property type="component" value="Unassembled WGS sequence"/>
</dbReference>
<proteinExistence type="predicted"/>
<dbReference type="InterPro" id="IPR014226">
    <property type="entry name" value="Spore_IM_YlbJ"/>
</dbReference>
<evidence type="ECO:0000313" key="3">
    <source>
        <dbReference type="EMBL" id="MFC6385587.1"/>
    </source>
</evidence>
<keyword evidence="1" id="KW-1133">Transmembrane helix</keyword>
<feature type="domain" description="Nucleoside transporter/FeoB GTPase Gate" evidence="2">
    <location>
        <begin position="43"/>
        <end position="141"/>
    </location>
</feature>
<feature type="transmembrane region" description="Helical" evidence="1">
    <location>
        <begin position="372"/>
        <end position="389"/>
    </location>
</feature>
<keyword evidence="1" id="KW-0472">Membrane</keyword>
<feature type="transmembrane region" description="Helical" evidence="1">
    <location>
        <begin position="210"/>
        <end position="235"/>
    </location>
</feature>
<dbReference type="EMBL" id="JBHSTQ010000002">
    <property type="protein sequence ID" value="MFC6385587.1"/>
    <property type="molecule type" value="Genomic_DNA"/>
</dbReference>
<keyword evidence="4" id="KW-1185">Reference proteome</keyword>
<evidence type="ECO:0000256" key="1">
    <source>
        <dbReference type="SAM" id="Phobius"/>
    </source>
</evidence>
<protein>
    <submittedName>
        <fullName evidence="3">Sporulation integral membrane protein YlbJ</fullName>
    </submittedName>
</protein>
<feature type="transmembrane region" description="Helical" evidence="1">
    <location>
        <begin position="121"/>
        <end position="142"/>
    </location>
</feature>
<evidence type="ECO:0000313" key="4">
    <source>
        <dbReference type="Proteomes" id="UP001596267"/>
    </source>
</evidence>
<accession>A0ABW1WDB3</accession>
<dbReference type="RefSeq" id="WP_253051959.1">
    <property type="nucleotide sequence ID" value="NZ_JAMXWN010000001.1"/>
</dbReference>
<evidence type="ECO:0000259" key="2">
    <source>
        <dbReference type="Pfam" id="PF07670"/>
    </source>
</evidence>
<feature type="transmembrane region" description="Helical" evidence="1">
    <location>
        <begin position="7"/>
        <end position="25"/>
    </location>
</feature>
<comment type="caution">
    <text evidence="3">The sequence shown here is derived from an EMBL/GenBank/DDBJ whole genome shotgun (WGS) entry which is preliminary data.</text>
</comment>
<dbReference type="Pfam" id="PF07670">
    <property type="entry name" value="Gate"/>
    <property type="match status" value="1"/>
</dbReference>
<feature type="transmembrane region" description="Helical" evidence="1">
    <location>
        <begin position="321"/>
        <end position="341"/>
    </location>
</feature>
<name>A0ABW1WDB3_9BACL</name>
<reference evidence="4" key="1">
    <citation type="journal article" date="2019" name="Int. J. Syst. Evol. Microbiol.">
        <title>The Global Catalogue of Microorganisms (GCM) 10K type strain sequencing project: providing services to taxonomists for standard genome sequencing and annotation.</title>
        <authorList>
            <consortium name="The Broad Institute Genomics Platform"/>
            <consortium name="The Broad Institute Genome Sequencing Center for Infectious Disease"/>
            <person name="Wu L."/>
            <person name="Ma J."/>
        </authorList>
    </citation>
    <scope>NUCLEOTIDE SEQUENCE [LARGE SCALE GENOMIC DNA]</scope>
    <source>
        <strain evidence="4">CCUG 42001</strain>
    </source>
</reference>
<feature type="transmembrane region" description="Helical" evidence="1">
    <location>
        <begin position="81"/>
        <end position="101"/>
    </location>
</feature>
<feature type="transmembrane region" description="Helical" evidence="1">
    <location>
        <begin position="149"/>
        <end position="168"/>
    </location>
</feature>
<feature type="transmembrane region" description="Helical" evidence="1">
    <location>
        <begin position="45"/>
        <end position="69"/>
    </location>
</feature>
<dbReference type="NCBIfam" id="TIGR02871">
    <property type="entry name" value="spore_ylbJ"/>
    <property type="match status" value="1"/>
</dbReference>
<sequence>MNRSKSFTYLLAAGSVTTAFLMIRYPDVAIHGSVQGLTIWWDKVFPALFPFFVLAELMIAFGVVSFAGVLMEPIMRPIFRLPGIGGFVFMMGLVSGFPAGARITAQLYKENRLSKSEAERLASFTNFSNPLFLFSVTAVSFFHQASLGIVFALAHYIGNIGVGLMMRFNGPKITFEKKGSRRHLISGALMSMHQERIAHDQPFGKKLGDAVIASVNTLLAIGGFIALFSMLYQLLLQIGIINLLNHLFSSFLKLCGFSASLGPAAIPGLFELTIGDHAVAETSAPLIERVVLVSGLLGFCGFSIQAQAMSILSQAGLSPKLFFVGRFFQMIFSSIAAYFLFHLFKIESGLTSISTFAAGPALEHFSQQTLTYGPWITFTSLIIFILLMLRRIRKVNKLMK</sequence>
<dbReference type="InterPro" id="IPR011642">
    <property type="entry name" value="Gate_dom"/>
</dbReference>
<gene>
    <name evidence="3" type="primary">ylbJ</name>
    <name evidence="3" type="ORF">ACFP7A_03140</name>
</gene>
<organism evidence="3 4">
    <name type="scientific">Sporolactobacillus kofuensis</name>
    <dbReference type="NCBI Taxonomy" id="269672"/>
    <lineage>
        <taxon>Bacteria</taxon>
        <taxon>Bacillati</taxon>
        <taxon>Bacillota</taxon>
        <taxon>Bacilli</taxon>
        <taxon>Bacillales</taxon>
        <taxon>Sporolactobacillaceae</taxon>
        <taxon>Sporolactobacillus</taxon>
    </lineage>
</organism>